<dbReference type="OrthoDB" id="508102at2759"/>
<feature type="domain" description="DNA helicase Pif1-like 2B" evidence="5">
    <location>
        <begin position="1464"/>
        <end position="1507"/>
    </location>
</feature>
<keyword evidence="1" id="KW-0067">ATP-binding</keyword>
<evidence type="ECO:0000259" key="3">
    <source>
        <dbReference type="Pfam" id="PF05970"/>
    </source>
</evidence>
<dbReference type="SUPFAM" id="SSF52540">
    <property type="entry name" value="P-loop containing nucleoside triphosphate hydrolases"/>
    <property type="match status" value="2"/>
</dbReference>
<feature type="compositionally biased region" description="Polar residues" evidence="2">
    <location>
        <begin position="115"/>
        <end position="124"/>
    </location>
</feature>
<gene>
    <name evidence="7" type="primary">LOC113700076</name>
    <name evidence="8 9 10 11 12" type="synonym">LOC113699935</name>
</gene>
<keyword evidence="6" id="KW-1185">Reference proteome</keyword>
<dbReference type="Pfam" id="PF14214">
    <property type="entry name" value="Helitron_like_N"/>
    <property type="match status" value="1"/>
</dbReference>
<feature type="domain" description="DNA helicase Pif1-like DEAD-box helicase" evidence="3">
    <location>
        <begin position="1166"/>
        <end position="1374"/>
    </location>
</feature>
<dbReference type="CDD" id="cd18809">
    <property type="entry name" value="SF1_C_RecD"/>
    <property type="match status" value="1"/>
</dbReference>
<name>A0A6P6TCW0_COFAR</name>
<dbReference type="InterPro" id="IPR010285">
    <property type="entry name" value="DNA_helicase_pif1-like_DEAD"/>
</dbReference>
<evidence type="ECO:0000313" key="6">
    <source>
        <dbReference type="Proteomes" id="UP001652660"/>
    </source>
</evidence>
<evidence type="ECO:0000313" key="9">
    <source>
        <dbReference type="RefSeq" id="XP_071912928.1"/>
    </source>
</evidence>
<reference evidence="6" key="1">
    <citation type="journal article" date="2025" name="Foods">
        <title>Unveiling the Microbial Signatures of Arabica Coffee Cherries: Insights into Ripeness Specific Diversity, Functional Traits, and Implications for Quality and Safety.</title>
        <authorList>
            <consortium name="RefSeq"/>
            <person name="Tenea G.N."/>
            <person name="Cifuentes V."/>
            <person name="Reyes P."/>
            <person name="Cevallos-Vallejos M."/>
        </authorList>
    </citation>
    <scope>NUCLEOTIDE SEQUENCE [LARGE SCALE GENOMIC DNA]</scope>
</reference>
<evidence type="ECO:0000259" key="4">
    <source>
        <dbReference type="Pfam" id="PF14214"/>
    </source>
</evidence>
<organism evidence="6 7">
    <name type="scientific">Coffea arabica</name>
    <name type="common">Arabian coffee</name>
    <dbReference type="NCBI Taxonomy" id="13443"/>
    <lineage>
        <taxon>Eukaryota</taxon>
        <taxon>Viridiplantae</taxon>
        <taxon>Streptophyta</taxon>
        <taxon>Embryophyta</taxon>
        <taxon>Tracheophyta</taxon>
        <taxon>Spermatophyta</taxon>
        <taxon>Magnoliopsida</taxon>
        <taxon>eudicotyledons</taxon>
        <taxon>Gunneridae</taxon>
        <taxon>Pentapetalae</taxon>
        <taxon>asterids</taxon>
        <taxon>lamiids</taxon>
        <taxon>Gentianales</taxon>
        <taxon>Rubiaceae</taxon>
        <taxon>Ixoroideae</taxon>
        <taxon>Gardenieae complex</taxon>
        <taxon>Bertiereae - Coffeeae clade</taxon>
        <taxon>Coffeeae</taxon>
        <taxon>Coffea</taxon>
    </lineage>
</organism>
<dbReference type="InterPro" id="IPR025476">
    <property type="entry name" value="Helitron_helicase-like"/>
</dbReference>
<comment type="catalytic activity">
    <reaction evidence="1">
        <text>ATP + H2O = ADP + phosphate + H(+)</text>
        <dbReference type="Rhea" id="RHEA:13065"/>
        <dbReference type="ChEBI" id="CHEBI:15377"/>
        <dbReference type="ChEBI" id="CHEBI:15378"/>
        <dbReference type="ChEBI" id="CHEBI:30616"/>
        <dbReference type="ChEBI" id="CHEBI:43474"/>
        <dbReference type="ChEBI" id="CHEBI:456216"/>
        <dbReference type="EC" id="5.6.2.3"/>
    </reaction>
</comment>
<dbReference type="RefSeq" id="XP_071912931.1">
    <property type="nucleotide sequence ID" value="XM_072056830.1"/>
</dbReference>
<feature type="region of interest" description="Disordered" evidence="2">
    <location>
        <begin position="114"/>
        <end position="135"/>
    </location>
</feature>
<evidence type="ECO:0000313" key="11">
    <source>
        <dbReference type="RefSeq" id="XP_071912930.1"/>
    </source>
</evidence>
<dbReference type="Pfam" id="PF05970">
    <property type="entry name" value="PIF1"/>
    <property type="match status" value="1"/>
</dbReference>
<feature type="domain" description="Helitron helicase-like" evidence="4">
    <location>
        <begin position="538"/>
        <end position="719"/>
    </location>
</feature>
<keyword evidence="1" id="KW-0378">Hydrolase</keyword>
<dbReference type="GO" id="GO:0006281">
    <property type="term" value="P:DNA repair"/>
    <property type="evidence" value="ECO:0007669"/>
    <property type="project" value="UniProtKB-KW"/>
</dbReference>
<dbReference type="RefSeq" id="XP_071912930.1">
    <property type="nucleotide sequence ID" value="XM_072056829.1"/>
</dbReference>
<accession>A0A6P6TCW0</accession>
<dbReference type="GO" id="GO:0006310">
    <property type="term" value="P:DNA recombination"/>
    <property type="evidence" value="ECO:0007669"/>
    <property type="project" value="UniProtKB-KW"/>
</dbReference>
<dbReference type="RefSeq" id="XP_071912928.1">
    <property type="nucleotide sequence ID" value="XM_072056827.1"/>
</dbReference>
<keyword evidence="1" id="KW-0233">DNA recombination</keyword>
<dbReference type="RefSeq" id="XP_071912927.1">
    <property type="nucleotide sequence ID" value="XM_072056826.1"/>
</dbReference>
<sequence>MDYNLVRRGRYAAMDKDKKDALLQRRRDAYAAKKNTSHVPKDSTEPAYQTKLYTHKAGNSASGSPSTLQQIDVSALASKVSHADQQSLIEASAPLMRRPKKYRSRRIKHSCDIPSASQQMNASASIPEPSDNHDAQLPVHAHELADLFDSIANRLNSKLETQSTPHHPYSSISPSSVQPSLEVPAVLPIEEGTCVIGLDNAQPFESQNRPTIVVNTSVPSRGKRKKTSRLDKIPDSPLVLPQAPDCKHCGAKRFHLEPPNFCCSGGEVSVVIPVMPYSLYRLFSGVDEESVEFRKNARTYNNNVAFTSFGAKYDHELTKNTKGVYTFRVQGQVYHLLNGLVSQNNQPTGIQLYFYDQEEELSKRLSSSPRLRESTLRLLMRILESNPYTKFFKNLRHVNNLEDHRIVLNCNPELDQRVYNLPTSSQVAAIWTESEDEALERNAHIQVYTHSNTSHRIQHYFSCYDTLQYPLLFPHGESGWHHGILRNSASRKRKRSSSDDVDLPDASLIGTASDLIRLEQEAAERGKKERLTVSAREYYCYLLQMREADRSMLLHTGRLLQQFVVDIYVKIETSRLDFHRKNQNDIRTEILQGVMDSIAAGKSEGKQVGRRVYLPSSFIGGPRDMRRRYVDAMALVQKFGKPDLFITMTCNTQWKEIQENLKYGESAQERPDLVSRVFRAKFEMLKAEILKKKIFGEVAACVHVIEFQKRGLPHAHILLILKPEYKLLSPEAYDRIVSAEIPDPDSQKYLYSLVVRHMMHGPCGQLKPDNVCMKNGFCKNHFPKDYCDFTIHSEDSYPHYRRRRNGPTVRVRKQLLDNRWVVPYNPYLLALFDCHMNVEVCSTVKLVKYLYKYVYKGHDRVSFHVHSGSGPEDIDEINEFQSGRWVAAAEAFWRIYRFSLNEMTPSVYTLQLHLPGQQMISFHKNTDLADLLDRAAFKKTMLTQFFRMNRTNKAAQKLNCLYREFPEYFVWKPEKKKWSQRKRKKVIGRMVTVSPIEGERYYLRLLLSHVRSPKSFKDLLTINGKLALSYREAAFQMGLLQSDTHVEDTLDDAVAFQMPYSLRTLFAILLVYCSPSDPKSLWEKYEAALSSDFERNKDLSGYDSEEVRRRVLQDINKMLEQMGKNVGDYHLVPDNFHLAPDEQVAKEIQNERNIPFTEEDLLLSSKLNIGQRHAYDVIMSEVLSSGSKSFFVDGPGGTGKTFLYRSILATLRSRGLIAIAVASSGVAASILPGGRTAHSRFKIPLDVSANKICQISKQSSVARLITLAKLILWDEASMTKKDTVEAFDLLLKDVMDSNKPFGGKVVVFGGDFRQTLPVIPNASRDQQIEASFVHSPLWRTLQKITLEENMRAISDPQYSEFLLRVGEGHEPEDDEGKISLRKDILIPFDTKDGSLNRLIGFVFSDLHAYSIDPYAMINRCILTPKNSCVDDINDVLIDRFPGQAFVFMSTDRTLNEKDQGDYQDFLNSLNPKGLPPHKLVLKENCPVILLRNLNPAEGLCNGTRLICKHLRQHALCAEIAVGQHRGKRVILPRIPLQTSDNEKNGIPFKRTQFPVKLCFAMTINKSQGQTLDRVGIYLREPVFSHGQLYVALSRAKMSSAVRVLIMPPTFFATKTVPESRTRNVVYRDILELAAK</sequence>
<dbReference type="InterPro" id="IPR027417">
    <property type="entry name" value="P-loop_NTPase"/>
</dbReference>
<dbReference type="RefSeq" id="XP_027076324.1">
    <property type="nucleotide sequence ID" value="XM_027220523.1"/>
</dbReference>
<reference evidence="7" key="2">
    <citation type="submission" date="2025-04" db="UniProtKB">
        <authorList>
            <consortium name="RefSeq"/>
        </authorList>
    </citation>
    <scope>IDENTIFICATION</scope>
    <source>
        <tissue evidence="7 8">Leaves</tissue>
    </source>
</reference>
<keyword evidence="1" id="KW-0347">Helicase</keyword>
<dbReference type="RefSeq" id="XP_071912929.1">
    <property type="nucleotide sequence ID" value="XM_072056828.1"/>
</dbReference>
<dbReference type="Gene3D" id="3.40.50.300">
    <property type="entry name" value="P-loop containing nucleotide triphosphate hydrolases"/>
    <property type="match status" value="2"/>
</dbReference>
<dbReference type="GO" id="GO:0043139">
    <property type="term" value="F:5'-3' DNA helicase activity"/>
    <property type="evidence" value="ECO:0007669"/>
    <property type="project" value="UniProtKB-EC"/>
</dbReference>
<dbReference type="GO" id="GO:0005524">
    <property type="term" value="F:ATP binding"/>
    <property type="evidence" value="ECO:0007669"/>
    <property type="project" value="UniProtKB-KW"/>
</dbReference>
<dbReference type="GO" id="GO:0000723">
    <property type="term" value="P:telomere maintenance"/>
    <property type="evidence" value="ECO:0007669"/>
    <property type="project" value="InterPro"/>
</dbReference>
<evidence type="ECO:0000313" key="8">
    <source>
        <dbReference type="RefSeq" id="XP_071912927.1"/>
    </source>
</evidence>
<keyword evidence="1" id="KW-0227">DNA damage</keyword>
<dbReference type="PANTHER" id="PTHR10492">
    <property type="match status" value="1"/>
</dbReference>
<evidence type="ECO:0000313" key="10">
    <source>
        <dbReference type="RefSeq" id="XP_071912929.1"/>
    </source>
</evidence>
<comment type="cofactor">
    <cofactor evidence="1">
        <name>Mg(2+)</name>
        <dbReference type="ChEBI" id="CHEBI:18420"/>
    </cofactor>
</comment>
<dbReference type="EC" id="5.6.2.3" evidence="1"/>
<keyword evidence="1" id="KW-0547">Nucleotide-binding</keyword>
<evidence type="ECO:0000313" key="12">
    <source>
        <dbReference type="RefSeq" id="XP_071912931.1"/>
    </source>
</evidence>
<dbReference type="PANTHER" id="PTHR10492:SF100">
    <property type="entry name" value="ATP-DEPENDENT DNA HELICASE"/>
    <property type="match status" value="1"/>
</dbReference>
<dbReference type="InterPro" id="IPR049163">
    <property type="entry name" value="Pif1-like_2B_dom"/>
</dbReference>
<dbReference type="Pfam" id="PF21530">
    <property type="entry name" value="Pif1_2B_dom"/>
    <property type="match status" value="1"/>
</dbReference>
<keyword evidence="1" id="KW-0234">DNA repair</keyword>
<evidence type="ECO:0000313" key="7">
    <source>
        <dbReference type="RefSeq" id="XP_027076324.1"/>
    </source>
</evidence>
<comment type="similarity">
    <text evidence="1">Belongs to the helicase family.</text>
</comment>
<evidence type="ECO:0000256" key="2">
    <source>
        <dbReference type="SAM" id="MobiDB-lite"/>
    </source>
</evidence>
<dbReference type="FunFam" id="3.40.50.300:FF:002884">
    <property type="entry name" value="ATP-dependent DNA helicase"/>
    <property type="match status" value="1"/>
</dbReference>
<proteinExistence type="inferred from homology"/>
<evidence type="ECO:0000259" key="5">
    <source>
        <dbReference type="Pfam" id="PF21530"/>
    </source>
</evidence>
<dbReference type="Proteomes" id="UP001652660">
    <property type="component" value="Chromosome 7c"/>
</dbReference>
<dbReference type="GO" id="GO:0016787">
    <property type="term" value="F:hydrolase activity"/>
    <property type="evidence" value="ECO:0007669"/>
    <property type="project" value="UniProtKB-KW"/>
</dbReference>
<protein>
    <recommendedName>
        <fullName evidence="1">ATP-dependent DNA helicase</fullName>
        <ecNumber evidence="1">5.6.2.3</ecNumber>
    </recommendedName>
</protein>
<evidence type="ECO:0000256" key="1">
    <source>
        <dbReference type="RuleBase" id="RU363044"/>
    </source>
</evidence>